<dbReference type="PANTHER" id="PTHR46182">
    <property type="entry name" value="FI19480P1"/>
    <property type="match status" value="1"/>
</dbReference>
<dbReference type="Proteomes" id="UP000467305">
    <property type="component" value="Unassembled WGS sequence"/>
</dbReference>
<evidence type="ECO:0000313" key="3">
    <source>
        <dbReference type="Proteomes" id="UP000467305"/>
    </source>
</evidence>
<feature type="non-terminal residue" evidence="2">
    <location>
        <position position="1613"/>
    </location>
</feature>
<feature type="chain" id="PRO_5029672253" description="T9SS type B sorting domain-containing protein" evidence="1">
    <location>
        <begin position="24"/>
        <end position="1613"/>
    </location>
</feature>
<comment type="caution">
    <text evidence="2">The sequence shown here is derived from an EMBL/GenBank/DDBJ whole genome shotgun (WGS) entry which is preliminary data.</text>
</comment>
<proteinExistence type="predicted"/>
<organism evidence="2 3">
    <name type="scientific">Tenacibaculum aiptasiae</name>
    <dbReference type="NCBI Taxonomy" id="426481"/>
    <lineage>
        <taxon>Bacteria</taxon>
        <taxon>Pseudomonadati</taxon>
        <taxon>Bacteroidota</taxon>
        <taxon>Flavobacteriia</taxon>
        <taxon>Flavobacteriales</taxon>
        <taxon>Flavobacteriaceae</taxon>
        <taxon>Tenacibaculum</taxon>
    </lineage>
</organism>
<dbReference type="GO" id="GO:0031410">
    <property type="term" value="C:cytoplasmic vesicle"/>
    <property type="evidence" value="ECO:0007669"/>
    <property type="project" value="TreeGrafter"/>
</dbReference>
<feature type="signal peptide" evidence="1">
    <location>
        <begin position="1"/>
        <end position="23"/>
    </location>
</feature>
<accession>A0A7J5AT52</accession>
<evidence type="ECO:0000256" key="1">
    <source>
        <dbReference type="SAM" id="SignalP"/>
    </source>
</evidence>
<evidence type="ECO:0000313" key="2">
    <source>
        <dbReference type="EMBL" id="KAB1160826.1"/>
    </source>
</evidence>
<protein>
    <recommendedName>
        <fullName evidence="4">T9SS type B sorting domain-containing protein</fullName>
    </recommendedName>
</protein>
<dbReference type="InterPro" id="IPR013783">
    <property type="entry name" value="Ig-like_fold"/>
</dbReference>
<dbReference type="GO" id="GO:0016020">
    <property type="term" value="C:membrane"/>
    <property type="evidence" value="ECO:0007669"/>
    <property type="project" value="TreeGrafter"/>
</dbReference>
<keyword evidence="3" id="KW-1185">Reference proteome</keyword>
<name>A0A7J5AT52_9FLAO</name>
<sequence>MKNKSIKFLMGIFLLISYFNVQSQNCSINAGAGGEICEGAEFKLDGSGDANIKPGTILWTQIAGPTVGISDPTAYQPNITGATGGNTYKFRLTAVCTDDLSTFQDVVYTVKPSPTAIAGTDITNCPGTYSLAANTPSVGYTGTWTIIGSNGAGLTITNSNSPTSTINLPQESSGATILEWRISDGDNTTCDGVSRITVTNIGGNPVVSAGADQVLKPCFDATTTVTLDGSYGGNGFNGQEGLWELVSGPNSPKIRNVNKRDTKVNDLIEGTYVFRWTVSGPCASGTSTVSVTVPSPTGSVTSADSLIDDDVIRICHSDTNPTTEYLLVANPPKKTGETVEWTQVSGPGGVTIVNPNSPTTLVTGLSQTAGGNANLVNYTFRYTVKGPDNNSDCFKTKDVRIKFIKQPLFVELTDDGTPSECIFATLDSSGSVDVKFGINRDNTGSNTRYKILSGPVTTSNYVGIGSNSSGNSSSGKDLTLTFTEIGTYVVGVLRRPNGDVNNGCENAADEITVKISGPATNANAGSDIYVCTPTTTATLAGNTPVQGEGMWSQVSGPNTAVISDVFDRNAELSSLIAGAYVFRWSINSGPTSTIDPLDSDEVSVIISTGPPSHPANFAGTDVNVCAGSYQMQSPALLVNEAGRWTVSPSAGVTIVDDADPKTLVMGLSPLTVYTFTYTISNACGSINDSVIVSTTGNTSPSTANAGSDICLTSGTSTTLNATAITAGEMGTWTQVSGPNTASFSDVNSASTSITGLIPGNYEFKWRITNTSCPLNITEDTVIVSLLNSVPSAGADQDICGANTITMAADANPNGGGTWVQTFGPAGWTVTDITSPTAMFSNLSDGKYEFEWRVSLADCFVNDKVVFTITNTPTVASVAAPTIASCSNTATLNANPVTVGVGKWVWVSGPNTPSINDANSPTATISGLVTGTYEYKWTSSPLYPSADPTCNLGSSADLTINVVAPANAGNDQDLCAANEVLLQGTVGSTGTWSFQSSTGADSPTPVAINANMAKATIIPGNDYVFTYTLTIPGGSSCVGSSDDVTINNALTNTASITTVDQSLCLPTSSVSVTAAEVSGTWTYRESLSQATSSAGLPSAASIGISNPNAQTTTITGLTNPGIYIFRWTTGSGDCQKLDEITITVHEAPSTADAGQTAMNLCVLDARLAATAPTSGLGTWSFVSGTGLSSGDVVFDSPNSPTSTLTLTNANAGDTAILRWTVSSGGCTPSTDDITITIVESITATLSALSSVNSCQGANNGSLSATGSGGVAPYSYNLLYATSSGGVFIDASQTDGDNDGSYTGLQPGFYKIVLTDSQNCGSVTSAEQEIIEQAQAPLPVVTNGVYCEGTTADPLSMRATGSGVLTWYDSDATTVLSASTVPSTVLAGVKTYYVSNTVGVCVSAKVSVTITVNEAFSIDTQPAASTTVCKDGAVTLNVVVSGGVGSLSYQWQSATSLAGPYSDVTSGTGGTTANYSPVTSTEGALYYQVVVSNAGTGCASVTSSKSTVIVNQVPTIDTQPTASTTVCKDGAVTLSVMARGGVGSLTYQWQLATSLAGPYSDVTSGTGGTTASYSPVTSSEGTLYYQVVVSNAGTGCTSVTSNKSTVTVNALPTID</sequence>
<evidence type="ECO:0008006" key="4">
    <source>
        <dbReference type="Google" id="ProtNLM"/>
    </source>
</evidence>
<keyword evidence="1" id="KW-0732">Signal</keyword>
<gene>
    <name evidence="2" type="ORF">F7018_02820</name>
</gene>
<dbReference type="PANTHER" id="PTHR46182:SF2">
    <property type="entry name" value="FI19480P1"/>
    <property type="match status" value="1"/>
</dbReference>
<dbReference type="EMBL" id="WAAU01000003">
    <property type="protein sequence ID" value="KAB1160826.1"/>
    <property type="molecule type" value="Genomic_DNA"/>
</dbReference>
<dbReference type="Gene3D" id="2.60.40.10">
    <property type="entry name" value="Immunoglobulins"/>
    <property type="match status" value="7"/>
</dbReference>
<dbReference type="InterPro" id="IPR029865">
    <property type="entry name" value="KIAA0319-like"/>
</dbReference>
<dbReference type="Pfam" id="PF22352">
    <property type="entry name" value="K319L-like_PKD"/>
    <property type="match status" value="2"/>
</dbReference>
<reference evidence="2 3" key="1">
    <citation type="submission" date="2019-09" db="EMBL/GenBank/DDBJ databases">
        <authorList>
            <person name="Cao W.R."/>
        </authorList>
    </citation>
    <scope>NUCLEOTIDE SEQUENCE [LARGE SCALE GENOMIC DNA]</scope>
    <source>
        <strain evidence="3">a4</strain>
    </source>
</reference>